<keyword evidence="3" id="KW-1185">Reference proteome</keyword>
<evidence type="ECO:0000256" key="1">
    <source>
        <dbReference type="SAM" id="SignalP"/>
    </source>
</evidence>
<gene>
    <name evidence="2" type="ORF">O3P69_000948</name>
</gene>
<accession>A0AAW0UTT4</accession>
<keyword evidence="1" id="KW-0732">Signal</keyword>
<feature type="signal peptide" evidence="1">
    <location>
        <begin position="1"/>
        <end position="18"/>
    </location>
</feature>
<evidence type="ECO:0000313" key="3">
    <source>
        <dbReference type="Proteomes" id="UP001487740"/>
    </source>
</evidence>
<proteinExistence type="predicted"/>
<dbReference type="EMBL" id="JARAKH010000007">
    <property type="protein sequence ID" value="KAK8403074.1"/>
    <property type="molecule type" value="Genomic_DNA"/>
</dbReference>
<name>A0AAW0UTT4_SCYPA</name>
<sequence>MRWLVLGVFVSICCLASGRDSDNARVAAIVRLTKTAYFLTTSTTTTPFTCAIATNTAAVCQRRRNLRYVSLKDPTNMSNPIYGSMLDLTSPEDVEAVKERDPRIALSIRFTTTSTFTVTSTSINSAITFSLSFFCTVNGASYPPACG</sequence>
<dbReference type="Proteomes" id="UP001487740">
    <property type="component" value="Unassembled WGS sequence"/>
</dbReference>
<dbReference type="AlphaFoldDB" id="A0AAW0UTT4"/>
<reference evidence="2 3" key="1">
    <citation type="submission" date="2023-03" db="EMBL/GenBank/DDBJ databases">
        <title>High-quality genome of Scylla paramamosain provides insights in environmental adaptation.</title>
        <authorList>
            <person name="Zhang L."/>
        </authorList>
    </citation>
    <scope>NUCLEOTIDE SEQUENCE [LARGE SCALE GENOMIC DNA]</scope>
    <source>
        <strain evidence="2">LZ_2023a</strain>
        <tissue evidence="2">Muscle</tissue>
    </source>
</reference>
<evidence type="ECO:0000313" key="2">
    <source>
        <dbReference type="EMBL" id="KAK8403074.1"/>
    </source>
</evidence>
<protein>
    <submittedName>
        <fullName evidence="2">Uncharacterized protein</fullName>
    </submittedName>
</protein>
<comment type="caution">
    <text evidence="2">The sequence shown here is derived from an EMBL/GenBank/DDBJ whole genome shotgun (WGS) entry which is preliminary data.</text>
</comment>
<organism evidence="2 3">
    <name type="scientific">Scylla paramamosain</name>
    <name type="common">Mud crab</name>
    <dbReference type="NCBI Taxonomy" id="85552"/>
    <lineage>
        <taxon>Eukaryota</taxon>
        <taxon>Metazoa</taxon>
        <taxon>Ecdysozoa</taxon>
        <taxon>Arthropoda</taxon>
        <taxon>Crustacea</taxon>
        <taxon>Multicrustacea</taxon>
        <taxon>Malacostraca</taxon>
        <taxon>Eumalacostraca</taxon>
        <taxon>Eucarida</taxon>
        <taxon>Decapoda</taxon>
        <taxon>Pleocyemata</taxon>
        <taxon>Brachyura</taxon>
        <taxon>Eubrachyura</taxon>
        <taxon>Portunoidea</taxon>
        <taxon>Portunidae</taxon>
        <taxon>Portuninae</taxon>
        <taxon>Scylla</taxon>
    </lineage>
</organism>
<feature type="chain" id="PRO_5043754722" evidence="1">
    <location>
        <begin position="19"/>
        <end position="147"/>
    </location>
</feature>